<comment type="subcellular location">
    <subcellularLocation>
        <location evidence="2">Nucleus</location>
    </subcellularLocation>
</comment>
<feature type="compositionally biased region" description="Basic and acidic residues" evidence="5">
    <location>
        <begin position="159"/>
        <end position="168"/>
    </location>
</feature>
<feature type="compositionally biased region" description="Acidic residues" evidence="5">
    <location>
        <begin position="185"/>
        <end position="195"/>
    </location>
</feature>
<dbReference type="GO" id="GO:0003755">
    <property type="term" value="F:peptidyl-prolyl cis-trans isomerase activity"/>
    <property type="evidence" value="ECO:0007669"/>
    <property type="project" value="UniProtKB-EC"/>
</dbReference>
<dbReference type="eggNOG" id="KOG0885">
    <property type="taxonomic scope" value="Eukaryota"/>
</dbReference>
<evidence type="ECO:0000256" key="3">
    <source>
        <dbReference type="ARBA" id="ARBA00023242"/>
    </source>
</evidence>
<dbReference type="PANTHER" id="PTHR45625:SF6">
    <property type="entry name" value="SPLICEOSOME-ASSOCIATED PROTEIN CWC27 HOMOLOG"/>
    <property type="match status" value="1"/>
</dbReference>
<evidence type="ECO:0000313" key="7">
    <source>
        <dbReference type="EMBL" id="AET37426.1"/>
    </source>
</evidence>
<feature type="domain" description="PPIase cyclophilin-type" evidence="6">
    <location>
        <begin position="13"/>
        <end position="141"/>
    </location>
</feature>
<dbReference type="Proteomes" id="UP000006790">
    <property type="component" value="Chromosome 1"/>
</dbReference>
<dbReference type="GeneID" id="11471359"/>
<dbReference type="STRING" id="931890.G8JMW2"/>
<comment type="catalytic activity">
    <reaction evidence="1">
        <text>[protein]-peptidylproline (omega=180) = [protein]-peptidylproline (omega=0)</text>
        <dbReference type="Rhea" id="RHEA:16237"/>
        <dbReference type="Rhea" id="RHEA-COMP:10747"/>
        <dbReference type="Rhea" id="RHEA-COMP:10748"/>
        <dbReference type="ChEBI" id="CHEBI:83833"/>
        <dbReference type="ChEBI" id="CHEBI:83834"/>
        <dbReference type="EC" id="5.2.1.8"/>
    </reaction>
</comment>
<evidence type="ECO:0000259" key="6">
    <source>
        <dbReference type="Pfam" id="PF00160"/>
    </source>
</evidence>
<gene>
    <name evidence="7" type="ordered locus">Ecym_1176</name>
</gene>
<dbReference type="OMA" id="RNTWFIT"/>
<dbReference type="KEGG" id="erc:Ecym_1176"/>
<dbReference type="AlphaFoldDB" id="G8JMW2"/>
<dbReference type="Pfam" id="PF00160">
    <property type="entry name" value="Pro_isomerase"/>
    <property type="match status" value="1"/>
</dbReference>
<dbReference type="EMBL" id="CP002497">
    <property type="protein sequence ID" value="AET37426.1"/>
    <property type="molecule type" value="Genomic_DNA"/>
</dbReference>
<dbReference type="InterPro" id="IPR044666">
    <property type="entry name" value="Cyclophilin_A-like"/>
</dbReference>
<evidence type="ECO:0000256" key="4">
    <source>
        <dbReference type="ARBA" id="ARBA00038509"/>
    </source>
</evidence>
<dbReference type="PANTHER" id="PTHR45625">
    <property type="entry name" value="PEPTIDYL-PROLYL CIS-TRANS ISOMERASE-RELATED"/>
    <property type="match status" value="1"/>
</dbReference>
<evidence type="ECO:0000313" key="8">
    <source>
        <dbReference type="Proteomes" id="UP000006790"/>
    </source>
</evidence>
<protein>
    <recommendedName>
        <fullName evidence="6">PPIase cyclophilin-type domain-containing protein</fullName>
    </recommendedName>
</protein>
<comment type="similarity">
    <text evidence="4">Belongs to the cyclophilin-type PPIase family. CWC27 subfamily.</text>
</comment>
<dbReference type="RefSeq" id="XP_003644243.1">
    <property type="nucleotide sequence ID" value="XM_003644195.1"/>
</dbReference>
<name>G8JMW2_ERECY</name>
<dbReference type="Gene3D" id="2.40.100.10">
    <property type="entry name" value="Cyclophilin-like"/>
    <property type="match status" value="1"/>
</dbReference>
<reference evidence="8" key="1">
    <citation type="journal article" date="2012" name="G3 (Bethesda)">
        <title>Pichia sorbitophila, an interspecies yeast hybrid reveals early steps of genome resolution following polyploidization.</title>
        <authorList>
            <person name="Leh Louis V."/>
            <person name="Despons L."/>
            <person name="Friedrich A."/>
            <person name="Martin T."/>
            <person name="Durrens P."/>
            <person name="Casaregola S."/>
            <person name="Neuveglise C."/>
            <person name="Fairhead C."/>
            <person name="Marck C."/>
            <person name="Cruz J.A."/>
            <person name="Straub M.L."/>
            <person name="Kugler V."/>
            <person name="Sacerdot C."/>
            <person name="Uzunov Z."/>
            <person name="Thierry A."/>
            <person name="Weiss S."/>
            <person name="Bleykasten C."/>
            <person name="De Montigny J."/>
            <person name="Jacques N."/>
            <person name="Jung P."/>
            <person name="Lemaire M."/>
            <person name="Mallet S."/>
            <person name="Morel G."/>
            <person name="Richard G.F."/>
            <person name="Sarkar A."/>
            <person name="Savel G."/>
            <person name="Schacherer J."/>
            <person name="Seret M.L."/>
            <person name="Talla E."/>
            <person name="Samson G."/>
            <person name="Jubin C."/>
            <person name="Poulain J."/>
            <person name="Vacherie B."/>
            <person name="Barbe V."/>
            <person name="Pelletier E."/>
            <person name="Sherman D.J."/>
            <person name="Westhof E."/>
            <person name="Weissenbach J."/>
            <person name="Baret P.V."/>
            <person name="Wincker P."/>
            <person name="Gaillardin C."/>
            <person name="Dujon B."/>
            <person name="Souciet J.L."/>
        </authorList>
    </citation>
    <scope>NUCLEOTIDE SEQUENCE [LARGE SCALE GENOMIC DNA]</scope>
    <source>
        <strain evidence="8">CBS 270.75 / DBVPG 7215 / KCTC 17166 / NRRL Y-17582</strain>
    </source>
</reference>
<dbReference type="InParanoid" id="G8JMW2"/>
<dbReference type="InterPro" id="IPR002130">
    <property type="entry name" value="Cyclophilin-type_PPIase_dom"/>
</dbReference>
<dbReference type="OrthoDB" id="442970at2759"/>
<organism evidence="7 8">
    <name type="scientific">Eremothecium cymbalariae (strain CBS 270.75 / DBVPG 7215 / KCTC 17166 / NRRL Y-17582)</name>
    <name type="common">Yeast</name>
    <dbReference type="NCBI Taxonomy" id="931890"/>
    <lineage>
        <taxon>Eukaryota</taxon>
        <taxon>Fungi</taxon>
        <taxon>Dikarya</taxon>
        <taxon>Ascomycota</taxon>
        <taxon>Saccharomycotina</taxon>
        <taxon>Saccharomycetes</taxon>
        <taxon>Saccharomycetales</taxon>
        <taxon>Saccharomycetaceae</taxon>
        <taxon>Eremothecium</taxon>
    </lineage>
</organism>
<evidence type="ECO:0000256" key="5">
    <source>
        <dbReference type="SAM" id="MobiDB-lite"/>
    </source>
</evidence>
<keyword evidence="8" id="KW-1185">Reference proteome</keyword>
<dbReference type="HOGENOM" id="CLU_012062_14_0_1"/>
<dbReference type="GO" id="GO:0071013">
    <property type="term" value="C:catalytic step 2 spliceosome"/>
    <property type="evidence" value="ECO:0007669"/>
    <property type="project" value="TreeGrafter"/>
</dbReference>
<sequence length="287" mass="32006">MSSEPSTSAKCVFHTTKGDLEVELWARECAVTTKRFLESAGNGLWKGKAFSKLGSSLIQVGFSTFKCAKEYNGRLRFNRRGLLGIMPGNGVLFFTLEEQPSLNDDAVLFGTLVGNSFYTLLGISQGELEEDGEKFLYPATIDTIDITVPYFNDLATPVSKRESHDKTPPKATKKRKIGSKIQLTYEDEEEDEDSESNTNNIKIRAAHDVLASDGNFQVAPLEKEIVEEHSDKTGSIPEMELENMSDSYRSTGSSVVDDIEMTERERSTLSFLNSFQTKFKDGMNPLY</sequence>
<dbReference type="FunCoup" id="G8JMW2">
    <property type="interactions" value="1095"/>
</dbReference>
<feature type="region of interest" description="Disordered" evidence="5">
    <location>
        <begin position="158"/>
        <end position="197"/>
    </location>
</feature>
<dbReference type="SUPFAM" id="SSF50891">
    <property type="entry name" value="Cyclophilin-like"/>
    <property type="match status" value="1"/>
</dbReference>
<keyword evidence="3" id="KW-0539">Nucleus</keyword>
<dbReference type="InterPro" id="IPR029000">
    <property type="entry name" value="Cyclophilin-like_dom_sf"/>
</dbReference>
<proteinExistence type="inferred from homology"/>
<evidence type="ECO:0000256" key="2">
    <source>
        <dbReference type="ARBA" id="ARBA00004123"/>
    </source>
</evidence>
<evidence type="ECO:0000256" key="1">
    <source>
        <dbReference type="ARBA" id="ARBA00000971"/>
    </source>
</evidence>
<accession>G8JMW2</accession>